<keyword evidence="10" id="KW-1133">Transmembrane helix</keyword>
<feature type="domain" description="Trypanosome variant surface glycoprotein B-type N-terminal" evidence="13">
    <location>
        <begin position="6"/>
        <end position="348"/>
    </location>
</feature>
<dbReference type="RefSeq" id="XP_067077287.1">
    <property type="nucleotide sequence ID" value="XM_067221186.1"/>
</dbReference>
<dbReference type="EMBL" id="CZPT02000385">
    <property type="protein sequence ID" value="SCU65736.1"/>
    <property type="molecule type" value="Genomic_DNA"/>
</dbReference>
<reference evidence="14" key="1">
    <citation type="submission" date="2016-09" db="EMBL/GenBank/DDBJ databases">
        <authorList>
            <person name="Hebert L."/>
            <person name="Moumen B."/>
        </authorList>
    </citation>
    <scope>NUCLEOTIDE SEQUENCE [LARGE SCALE GENOMIC DNA]</scope>
    <source>
        <strain evidence="14">OVI</strain>
    </source>
</reference>
<feature type="region of interest" description="Disordered" evidence="9">
    <location>
        <begin position="413"/>
        <end position="465"/>
    </location>
</feature>
<dbReference type="GO" id="GO:0005886">
    <property type="term" value="C:plasma membrane"/>
    <property type="evidence" value="ECO:0007669"/>
    <property type="project" value="UniProtKB-SubCell"/>
</dbReference>
<dbReference type="InterPro" id="IPR019609">
    <property type="entry name" value="Variant_surf_glycoprt_trypan_C"/>
</dbReference>
<evidence type="ECO:0000256" key="2">
    <source>
        <dbReference type="ARBA" id="ARBA00004609"/>
    </source>
</evidence>
<dbReference type="Pfam" id="PF10659">
    <property type="entry name" value="Trypan_glycop_C"/>
    <property type="match status" value="1"/>
</dbReference>
<evidence type="ECO:0000256" key="11">
    <source>
        <dbReference type="SAM" id="SignalP"/>
    </source>
</evidence>
<evidence type="ECO:0000256" key="4">
    <source>
        <dbReference type="ARBA" id="ARBA00022622"/>
    </source>
</evidence>
<sequence length="533" mass="56427">MFLLLLAILLQTVENATAAQGDNGPDFAALCTIYKLSLAKAKKPETGSLEDGLKTYKKLRALNFSTATDSFFSTGDGKAQALTADAAADKQKLWAKLIKDQHDEAFEENERTEHGRLASTPARATANKIISQLADQAQPLQVKCSESKKTAEQAGAAAEEKVKHSIYGPDNSEYKSDFFGASKNHNCGAGTSGHERVGLSVANDMFCLCTGHSGSSANECGGANLGDTADNGKAATPTVWTAIAQRCGAVHTGGELTAARIEAAIAAVEARIGANPNSENGVHAPYVLGKAGAAGCDGSTGNLCVNYKTQLSTGGAGIPWMSRLRDAALLLASATDAEYANRNCAAKLAGMYTAAKAAYTTAALQPQVTEQSTTDHRSTSPSPAKDKEKVCNAAAADKGECGKLKDKGCTYNESKPEGQKCTLSEEGKKEAEKANEDNKEKDGKPDCSSHQDQTSCEKENDGLPASSPRTCGWITFTDKEGTLKEPNCHSSSLLFNNNLALSMAAAFVSFWNFIILRFFAQFNEILRKYAILI</sequence>
<comment type="caution">
    <text evidence="14">The sequence shown here is derived from an EMBL/GenBank/DDBJ whole genome shotgun (WGS) entry which is preliminary data.</text>
</comment>
<feature type="signal peptide" evidence="11">
    <location>
        <begin position="1"/>
        <end position="18"/>
    </location>
</feature>
<dbReference type="SUPFAM" id="SSF118251">
    <property type="entry name" value="Variant surface glycoprotein MITAT 1.2, VSG 221, C-terminal domain"/>
    <property type="match status" value="1"/>
</dbReference>
<feature type="transmembrane region" description="Helical" evidence="10">
    <location>
        <begin position="499"/>
        <end position="520"/>
    </location>
</feature>
<evidence type="ECO:0000256" key="5">
    <source>
        <dbReference type="ARBA" id="ARBA00022729"/>
    </source>
</evidence>
<evidence type="ECO:0000256" key="3">
    <source>
        <dbReference type="ARBA" id="ARBA00022475"/>
    </source>
</evidence>
<dbReference type="VEuPathDB" id="TriTrypDB:TEOVI_000535300"/>
<comment type="function">
    <text evidence="1">VSG forms a coat on the surface of the parasite. The trypanosome evades the immune response of the host by expressing a series of antigenically distinct VSGs from an estimated 1000 VSG genes.</text>
</comment>
<feature type="chain" id="PRO_5009235102" evidence="11">
    <location>
        <begin position="19"/>
        <end position="533"/>
    </location>
</feature>
<keyword evidence="15" id="KW-1185">Reference proteome</keyword>
<feature type="compositionally biased region" description="Basic and acidic residues" evidence="9">
    <location>
        <begin position="373"/>
        <end position="389"/>
    </location>
</feature>
<feature type="compositionally biased region" description="Basic and acidic residues" evidence="9">
    <location>
        <begin position="413"/>
        <end position="461"/>
    </location>
</feature>
<keyword evidence="4" id="KW-0336">GPI-anchor</keyword>
<dbReference type="Pfam" id="PF13206">
    <property type="entry name" value="VSG_B"/>
    <property type="match status" value="1"/>
</dbReference>
<organism evidence="14 15">
    <name type="scientific">Trypanosoma equiperdum</name>
    <dbReference type="NCBI Taxonomy" id="5694"/>
    <lineage>
        <taxon>Eukaryota</taxon>
        <taxon>Discoba</taxon>
        <taxon>Euglenozoa</taxon>
        <taxon>Kinetoplastea</taxon>
        <taxon>Metakinetoplastina</taxon>
        <taxon>Trypanosomatida</taxon>
        <taxon>Trypanosomatidae</taxon>
        <taxon>Trypanosoma</taxon>
    </lineage>
</organism>
<keyword evidence="5 11" id="KW-0732">Signal</keyword>
<evidence type="ECO:0000256" key="7">
    <source>
        <dbReference type="ARBA" id="ARBA00023180"/>
    </source>
</evidence>
<comment type="subcellular location">
    <subcellularLocation>
        <location evidence="2">Cell membrane</location>
        <topology evidence="2">Lipid-anchor</topology>
        <topology evidence="2">GPI-anchor</topology>
    </subcellularLocation>
</comment>
<keyword evidence="3" id="KW-1003">Cell membrane</keyword>
<evidence type="ECO:0000256" key="6">
    <source>
        <dbReference type="ARBA" id="ARBA00023136"/>
    </source>
</evidence>
<dbReference type="GO" id="GO:0098552">
    <property type="term" value="C:side of membrane"/>
    <property type="evidence" value="ECO:0007669"/>
    <property type="project" value="UniProtKB-KW"/>
</dbReference>
<evidence type="ECO:0000256" key="10">
    <source>
        <dbReference type="SAM" id="Phobius"/>
    </source>
</evidence>
<dbReference type="InterPro" id="IPR025932">
    <property type="entry name" value="Trypano_VSG_B_N_dom"/>
</dbReference>
<keyword evidence="8" id="KW-0449">Lipoprotein</keyword>
<gene>
    <name evidence="14" type="ORF">TEOVI_000535300</name>
</gene>
<dbReference type="InterPro" id="IPR027446">
    <property type="entry name" value="VSG_C_dom_sf"/>
</dbReference>
<protein>
    <submittedName>
        <fullName evidence="14">Variant surface glycoprotein (VSG, atypical), putative</fullName>
    </submittedName>
</protein>
<name>A0A1G4I1S4_TRYEQ</name>
<evidence type="ECO:0000313" key="14">
    <source>
        <dbReference type="EMBL" id="SCU65736.1"/>
    </source>
</evidence>
<evidence type="ECO:0000259" key="13">
    <source>
        <dbReference type="Pfam" id="PF13206"/>
    </source>
</evidence>
<evidence type="ECO:0000256" key="1">
    <source>
        <dbReference type="ARBA" id="ARBA00002523"/>
    </source>
</evidence>
<evidence type="ECO:0000259" key="12">
    <source>
        <dbReference type="Pfam" id="PF10659"/>
    </source>
</evidence>
<evidence type="ECO:0000256" key="9">
    <source>
        <dbReference type="SAM" id="MobiDB-lite"/>
    </source>
</evidence>
<dbReference type="Proteomes" id="UP000195570">
    <property type="component" value="Unassembled WGS sequence"/>
</dbReference>
<evidence type="ECO:0000256" key="8">
    <source>
        <dbReference type="ARBA" id="ARBA00023288"/>
    </source>
</evidence>
<evidence type="ECO:0000313" key="15">
    <source>
        <dbReference type="Proteomes" id="UP000195570"/>
    </source>
</evidence>
<dbReference type="GeneID" id="92379293"/>
<feature type="region of interest" description="Disordered" evidence="9">
    <location>
        <begin position="365"/>
        <end position="389"/>
    </location>
</feature>
<keyword evidence="7" id="KW-0325">Glycoprotein</keyword>
<proteinExistence type="predicted"/>
<keyword evidence="10" id="KW-0812">Transmembrane</keyword>
<dbReference type="AlphaFoldDB" id="A0A1G4I1S4"/>
<feature type="domain" description="Trypanosome variant surface glycoprotein C-terminal" evidence="12">
    <location>
        <begin position="391"/>
        <end position="510"/>
    </location>
</feature>
<accession>A0A1G4I1S4</accession>
<keyword evidence="6 10" id="KW-0472">Membrane</keyword>